<comment type="caution">
    <text evidence="4">The sequence shown here is derived from an EMBL/GenBank/DDBJ whole genome shotgun (WGS) entry which is preliminary data.</text>
</comment>
<dbReference type="Pfam" id="PF13432">
    <property type="entry name" value="TPR_16"/>
    <property type="match status" value="1"/>
</dbReference>
<dbReference type="AlphaFoldDB" id="A0A941GMG7"/>
<dbReference type="SUPFAM" id="SSF48452">
    <property type="entry name" value="TPR-like"/>
    <property type="match status" value="2"/>
</dbReference>
<feature type="repeat" description="TPR" evidence="3">
    <location>
        <begin position="478"/>
        <end position="511"/>
    </location>
</feature>
<evidence type="ECO:0000256" key="3">
    <source>
        <dbReference type="PROSITE-ProRule" id="PRU00339"/>
    </source>
</evidence>
<name>A0A941GMG7_9CHRO</name>
<dbReference type="PANTHER" id="PTHR44858:SF1">
    <property type="entry name" value="UDP-N-ACETYLGLUCOSAMINE--PEPTIDE N-ACETYLGLUCOSAMINYLTRANSFERASE SPINDLY-RELATED"/>
    <property type="match status" value="1"/>
</dbReference>
<evidence type="ECO:0000256" key="1">
    <source>
        <dbReference type="ARBA" id="ARBA00022737"/>
    </source>
</evidence>
<dbReference type="SMART" id="SM00028">
    <property type="entry name" value="TPR"/>
    <property type="match status" value="7"/>
</dbReference>
<accession>A0A941GMG7</accession>
<reference evidence="4" key="1">
    <citation type="submission" date="2021-02" db="EMBL/GenBank/DDBJ databases">
        <title>Metagenome analyses of Stigonema ocellatum DSM 106950, Chlorogloea purpurea SAG 13.99 and Gomphosphaeria aponina DSM 107014.</title>
        <authorList>
            <person name="Marter P."/>
            <person name="Huang S."/>
        </authorList>
    </citation>
    <scope>NUCLEOTIDE SEQUENCE</scope>
    <source>
        <strain evidence="4">JP213</strain>
    </source>
</reference>
<dbReference type="Gene3D" id="2.40.10.10">
    <property type="entry name" value="Trypsin-like serine proteases"/>
    <property type="match status" value="2"/>
</dbReference>
<dbReference type="GO" id="GO:0008233">
    <property type="term" value="F:peptidase activity"/>
    <property type="evidence" value="ECO:0007669"/>
    <property type="project" value="UniProtKB-KW"/>
</dbReference>
<feature type="repeat" description="TPR" evidence="3">
    <location>
        <begin position="512"/>
        <end position="545"/>
    </location>
</feature>
<dbReference type="InterPro" id="IPR009003">
    <property type="entry name" value="Peptidase_S1_PA"/>
</dbReference>
<dbReference type="InterPro" id="IPR019734">
    <property type="entry name" value="TPR_rpt"/>
</dbReference>
<evidence type="ECO:0000313" key="4">
    <source>
        <dbReference type="EMBL" id="MBR8826402.1"/>
    </source>
</evidence>
<keyword evidence="2 3" id="KW-0802">TPR repeat</keyword>
<dbReference type="InterPro" id="IPR043504">
    <property type="entry name" value="Peptidase_S1_PA_chymotrypsin"/>
</dbReference>
<evidence type="ECO:0000313" key="5">
    <source>
        <dbReference type="Proteomes" id="UP000767446"/>
    </source>
</evidence>
<feature type="repeat" description="TPR" evidence="3">
    <location>
        <begin position="298"/>
        <end position="331"/>
    </location>
</feature>
<dbReference type="Pfam" id="PF00515">
    <property type="entry name" value="TPR_1"/>
    <property type="match status" value="2"/>
</dbReference>
<dbReference type="PROSITE" id="PS50005">
    <property type="entry name" value="TPR"/>
    <property type="match status" value="4"/>
</dbReference>
<dbReference type="Proteomes" id="UP000767446">
    <property type="component" value="Unassembled WGS sequence"/>
</dbReference>
<protein>
    <submittedName>
        <fullName evidence="4">Serine protease</fullName>
    </submittedName>
</protein>
<dbReference type="InterPro" id="IPR011990">
    <property type="entry name" value="TPR-like_helical_dom_sf"/>
</dbReference>
<keyword evidence="4" id="KW-0378">Hydrolase</keyword>
<dbReference type="Pfam" id="PF13414">
    <property type="entry name" value="TPR_11"/>
    <property type="match status" value="1"/>
</dbReference>
<keyword evidence="1" id="KW-0677">Repeat</keyword>
<keyword evidence="4" id="KW-0645">Protease</keyword>
<dbReference type="GO" id="GO:0006508">
    <property type="term" value="P:proteolysis"/>
    <property type="evidence" value="ECO:0007669"/>
    <property type="project" value="UniProtKB-KW"/>
</dbReference>
<dbReference type="InterPro" id="IPR050498">
    <property type="entry name" value="Ycf3"/>
</dbReference>
<dbReference type="EMBL" id="JADQBC010000002">
    <property type="protein sequence ID" value="MBR8826402.1"/>
    <property type="molecule type" value="Genomic_DNA"/>
</dbReference>
<dbReference type="Gene3D" id="1.25.40.10">
    <property type="entry name" value="Tetratricopeptide repeat domain"/>
    <property type="match status" value="3"/>
</dbReference>
<feature type="repeat" description="TPR" evidence="3">
    <location>
        <begin position="444"/>
        <end position="477"/>
    </location>
</feature>
<sequence>MNYYSGLTATGLCAAIVIFQPQIATALTINEVENIAKEITVLIRGGGEPGSGVIIAREGNTYYLLTAGHVVKGINPGDEAYANTYDNEPNRINSIEKLPNLDLAVVQFTSNKNYPVATLANFNARVYKNREYPSSEYAETQNLLQPEDSFILIAGWPAGEGKIVFNPGILYDNEAYAISHTEVSSQGYELVYTNLSHPGMSGGPVLDSQGRLIGIHGRADGKQIDKNDAIVGNYLEETGAIRVKIGFSLGIPINNFLDEAPQEISSILKVENSEPGSISAQEINSWRPPVVTDDQSNPFYWIDQGNQLWRLGRIAEAVANFEKAIALKPDYALPWFAKGFALGFDQQYAAALEACNQAIALQANYYEAWRCKAGALQELQRFDAALVSLNQAIEINRKNSQPENYGDWATKGELLVALQQYSGAIEAFDKAIEIRTSLGLPASVRLTTNRGFVFLAMGEYEQALIEFERAITIDSNYAPAWSNKALAFQKLAKYEESLNCYNQVIELNPQDVNAWNNRGMTLYSMGQYQAALASFNQALQIDPNYQPALNNRDAVMEQN</sequence>
<evidence type="ECO:0000256" key="2">
    <source>
        <dbReference type="ARBA" id="ARBA00022803"/>
    </source>
</evidence>
<dbReference type="SUPFAM" id="SSF50494">
    <property type="entry name" value="Trypsin-like serine proteases"/>
    <property type="match status" value="1"/>
</dbReference>
<gene>
    <name evidence="4" type="ORF">DSM107014_00610</name>
</gene>
<proteinExistence type="predicted"/>
<organism evidence="4 5">
    <name type="scientific">Gomphosphaeria aponina SAG 52.96 = DSM 107014</name>
    <dbReference type="NCBI Taxonomy" id="1521640"/>
    <lineage>
        <taxon>Bacteria</taxon>
        <taxon>Bacillati</taxon>
        <taxon>Cyanobacteriota</taxon>
        <taxon>Cyanophyceae</taxon>
        <taxon>Oscillatoriophycideae</taxon>
        <taxon>Chroococcales</taxon>
        <taxon>Gomphosphaeriaceae</taxon>
        <taxon>Gomphosphaeria</taxon>
    </lineage>
</organism>
<dbReference type="Pfam" id="PF13365">
    <property type="entry name" value="Trypsin_2"/>
    <property type="match status" value="1"/>
</dbReference>
<dbReference type="PANTHER" id="PTHR44858">
    <property type="entry name" value="TETRATRICOPEPTIDE REPEAT PROTEIN 6"/>
    <property type="match status" value="1"/>
</dbReference>
<dbReference type="PROSITE" id="PS50293">
    <property type="entry name" value="TPR_REGION"/>
    <property type="match status" value="1"/>
</dbReference>